<evidence type="ECO:0000313" key="1">
    <source>
        <dbReference type="EMBL" id="QHT33685.1"/>
    </source>
</evidence>
<organism evidence="1">
    <name type="scientific">viral metagenome</name>
    <dbReference type="NCBI Taxonomy" id="1070528"/>
    <lineage>
        <taxon>unclassified sequences</taxon>
        <taxon>metagenomes</taxon>
        <taxon>organismal metagenomes</taxon>
    </lineage>
</organism>
<protein>
    <submittedName>
        <fullName evidence="1">Uncharacterized protein</fullName>
    </submittedName>
</protein>
<dbReference type="AlphaFoldDB" id="A0A6C0F2U4"/>
<accession>A0A6C0F2U4</accession>
<name>A0A6C0F2U4_9ZZZZ</name>
<proteinExistence type="predicted"/>
<dbReference type="EMBL" id="MN738972">
    <property type="protein sequence ID" value="QHT33685.1"/>
    <property type="molecule type" value="Genomic_DNA"/>
</dbReference>
<sequence>MVWYNINSTNRFYIILLILGNNEYNYVKISIKIK</sequence>
<reference evidence="1" key="1">
    <citation type="journal article" date="2020" name="Nature">
        <title>Giant virus diversity and host interactions through global metagenomics.</title>
        <authorList>
            <person name="Schulz F."/>
            <person name="Roux S."/>
            <person name="Paez-Espino D."/>
            <person name="Jungbluth S."/>
            <person name="Walsh D.A."/>
            <person name="Denef V.J."/>
            <person name="McMahon K.D."/>
            <person name="Konstantinidis K.T."/>
            <person name="Eloe-Fadrosh E.A."/>
            <person name="Kyrpides N.C."/>
            <person name="Woyke T."/>
        </authorList>
    </citation>
    <scope>NUCLEOTIDE SEQUENCE</scope>
    <source>
        <strain evidence="1">GVMAG-M-3300009161-36</strain>
    </source>
</reference>